<evidence type="ECO:0000313" key="1">
    <source>
        <dbReference type="EMBL" id="CEK65240.1"/>
    </source>
</evidence>
<organism evidence="1">
    <name type="scientific">Arion vulgaris</name>
    <dbReference type="NCBI Taxonomy" id="1028688"/>
    <lineage>
        <taxon>Eukaryota</taxon>
        <taxon>Metazoa</taxon>
        <taxon>Spiralia</taxon>
        <taxon>Lophotrochozoa</taxon>
        <taxon>Mollusca</taxon>
        <taxon>Gastropoda</taxon>
        <taxon>Heterobranchia</taxon>
        <taxon>Euthyneura</taxon>
        <taxon>Panpulmonata</taxon>
        <taxon>Eupulmonata</taxon>
        <taxon>Stylommatophora</taxon>
        <taxon>Helicina</taxon>
        <taxon>Arionoidea</taxon>
        <taxon>Arionidae</taxon>
        <taxon>Arion</taxon>
    </lineage>
</organism>
<dbReference type="AlphaFoldDB" id="A0A0B6ZBU5"/>
<sequence length="57" mass="6463">MMMEERLLTRETNVRIVCVDRGQCSVSKECAHVLIVQTQSRMAAVMFAVVVLLESCF</sequence>
<name>A0A0B6ZBU5_9EUPU</name>
<reference evidence="1" key="1">
    <citation type="submission" date="2014-12" db="EMBL/GenBank/DDBJ databases">
        <title>Insight into the proteome of Arion vulgaris.</title>
        <authorList>
            <person name="Aradska J."/>
            <person name="Bulat T."/>
            <person name="Smidak R."/>
            <person name="Sarate P."/>
            <person name="Gangsoo J."/>
            <person name="Sialana F."/>
            <person name="Bilban M."/>
            <person name="Lubec G."/>
        </authorList>
    </citation>
    <scope>NUCLEOTIDE SEQUENCE</scope>
    <source>
        <tissue evidence="1">Skin</tissue>
    </source>
</reference>
<dbReference type="EMBL" id="HACG01018375">
    <property type="protein sequence ID" value="CEK65240.1"/>
    <property type="molecule type" value="Transcribed_RNA"/>
</dbReference>
<protein>
    <submittedName>
        <fullName evidence="1">Uncharacterized protein</fullName>
    </submittedName>
</protein>
<gene>
    <name evidence="1" type="primary">ORF54382</name>
</gene>
<proteinExistence type="predicted"/>
<accession>A0A0B6ZBU5</accession>
<feature type="non-terminal residue" evidence="1">
    <location>
        <position position="57"/>
    </location>
</feature>